<dbReference type="InterPro" id="IPR000182">
    <property type="entry name" value="GNAT_dom"/>
</dbReference>
<keyword evidence="3" id="KW-0808">Transferase</keyword>
<sequence length="223" mass="25202">MTSHDLSHWEPRELPGRNAITGDHVRVEPVRDARRFAELHAAFGGNDRLWDYLAYGPFADAEDFGRFANATYLGSDPMFHAIVPLASNRAEGVAALMRLDPANGVAEIGHICLGPALQRTRAATEAFHLLFSRVFDELGYRRLEWKCNDKNAPSRRAAARLGFTYEGTFRQHMVTKGRNRDTAWFSIVDGEWPRVKAGFDAWLRPENFDASGRQCRSLSQLRP</sequence>
<dbReference type="EMBL" id="QYRN01000003">
    <property type="protein sequence ID" value="RIY01972.1"/>
    <property type="molecule type" value="Genomic_DNA"/>
</dbReference>
<dbReference type="PANTHER" id="PTHR43441">
    <property type="entry name" value="RIBOSOMAL-PROTEIN-SERINE ACETYLTRANSFERASE"/>
    <property type="match status" value="1"/>
</dbReference>
<dbReference type="Proteomes" id="UP000265750">
    <property type="component" value="Unassembled WGS sequence"/>
</dbReference>
<dbReference type="SUPFAM" id="SSF55729">
    <property type="entry name" value="Acyl-CoA N-acyltransferases (Nat)"/>
    <property type="match status" value="1"/>
</dbReference>
<dbReference type="PROSITE" id="PS51186">
    <property type="entry name" value="GNAT"/>
    <property type="match status" value="1"/>
</dbReference>
<organism evidence="3 4">
    <name type="scientific">Aureimonas flava</name>
    <dbReference type="NCBI Taxonomy" id="2320271"/>
    <lineage>
        <taxon>Bacteria</taxon>
        <taxon>Pseudomonadati</taxon>
        <taxon>Pseudomonadota</taxon>
        <taxon>Alphaproteobacteria</taxon>
        <taxon>Hyphomicrobiales</taxon>
        <taxon>Aurantimonadaceae</taxon>
        <taxon>Aureimonas</taxon>
    </lineage>
</organism>
<feature type="domain" description="N-acetyltransferase" evidence="2">
    <location>
        <begin position="28"/>
        <end position="181"/>
    </location>
</feature>
<dbReference type="FunFam" id="3.40.630.30:FF:000047">
    <property type="entry name" value="Acetyltransferase, GNAT family"/>
    <property type="match status" value="1"/>
</dbReference>
<evidence type="ECO:0000313" key="4">
    <source>
        <dbReference type="Proteomes" id="UP000265750"/>
    </source>
</evidence>
<evidence type="ECO:0000259" key="2">
    <source>
        <dbReference type="PROSITE" id="PS51186"/>
    </source>
</evidence>
<feature type="compositionally biased region" description="Basic and acidic residues" evidence="1">
    <location>
        <begin position="1"/>
        <end position="15"/>
    </location>
</feature>
<reference evidence="4" key="1">
    <citation type="submission" date="2018-09" db="EMBL/GenBank/DDBJ databases">
        <authorList>
            <person name="Tuo L."/>
        </authorList>
    </citation>
    <scope>NUCLEOTIDE SEQUENCE [LARGE SCALE GENOMIC DNA]</scope>
    <source>
        <strain evidence="4">M2BS4Y-1</strain>
    </source>
</reference>
<name>A0A3A1WPP9_9HYPH</name>
<dbReference type="Pfam" id="PF13302">
    <property type="entry name" value="Acetyltransf_3"/>
    <property type="match status" value="1"/>
</dbReference>
<accession>A0A3A1WPP9</accession>
<gene>
    <name evidence="3" type="ORF">D3218_06535</name>
</gene>
<dbReference type="PANTHER" id="PTHR43441:SF2">
    <property type="entry name" value="FAMILY ACETYLTRANSFERASE, PUTATIVE (AFU_ORTHOLOGUE AFUA_7G00850)-RELATED"/>
    <property type="match status" value="1"/>
</dbReference>
<dbReference type="GO" id="GO:1990189">
    <property type="term" value="F:protein N-terminal-serine acetyltransferase activity"/>
    <property type="evidence" value="ECO:0007669"/>
    <property type="project" value="TreeGrafter"/>
</dbReference>
<dbReference type="RefSeq" id="WP_119539109.1">
    <property type="nucleotide sequence ID" value="NZ_QYRN01000003.1"/>
</dbReference>
<feature type="region of interest" description="Disordered" evidence="1">
    <location>
        <begin position="1"/>
        <end position="21"/>
    </location>
</feature>
<dbReference type="AlphaFoldDB" id="A0A3A1WPP9"/>
<dbReference type="OrthoDB" id="5295305at2"/>
<dbReference type="InterPro" id="IPR016181">
    <property type="entry name" value="Acyl_CoA_acyltransferase"/>
</dbReference>
<keyword evidence="4" id="KW-1185">Reference proteome</keyword>
<proteinExistence type="predicted"/>
<comment type="caution">
    <text evidence="3">The sequence shown here is derived from an EMBL/GenBank/DDBJ whole genome shotgun (WGS) entry which is preliminary data.</text>
</comment>
<evidence type="ECO:0000313" key="3">
    <source>
        <dbReference type="EMBL" id="RIY01972.1"/>
    </source>
</evidence>
<protein>
    <submittedName>
        <fullName evidence="3">N-acetyltransferase</fullName>
    </submittedName>
</protein>
<dbReference type="Gene3D" id="3.40.630.30">
    <property type="match status" value="1"/>
</dbReference>
<evidence type="ECO:0000256" key="1">
    <source>
        <dbReference type="SAM" id="MobiDB-lite"/>
    </source>
</evidence>
<dbReference type="GO" id="GO:0008999">
    <property type="term" value="F:protein-N-terminal-alanine acetyltransferase activity"/>
    <property type="evidence" value="ECO:0007669"/>
    <property type="project" value="TreeGrafter"/>
</dbReference>
<dbReference type="InterPro" id="IPR051908">
    <property type="entry name" value="Ribosomal_N-acetyltransferase"/>
</dbReference>